<dbReference type="Proteomes" id="UP001057375">
    <property type="component" value="Unassembled WGS sequence"/>
</dbReference>
<evidence type="ECO:0000313" key="2">
    <source>
        <dbReference type="Proteomes" id="UP001057375"/>
    </source>
</evidence>
<proteinExistence type="predicted"/>
<accession>A0ABQ5KSX1</accession>
<dbReference type="EMBL" id="BQXS01011014">
    <property type="protein sequence ID" value="GKT35555.1"/>
    <property type="molecule type" value="Genomic_DNA"/>
</dbReference>
<gene>
    <name evidence="1" type="ORF">ADUPG1_008694</name>
</gene>
<sequence>MSKVIDLPCTVAQEFYYSMNVIMAILRQSMLRNVFSSSFLIAFRPFIRKCLQNTVNPILGTQCSLFLAELSNFTNHDIDFFQCPDLPDRIAQMSPYVFSSFVFVINSCCTQKSVFDIGSDTIDILKDGHKDRAFLRPFGTTISHRNFSLLAEVAPSPG</sequence>
<evidence type="ECO:0000313" key="1">
    <source>
        <dbReference type="EMBL" id="GKT35555.1"/>
    </source>
</evidence>
<reference evidence="1" key="1">
    <citation type="submission" date="2022-03" db="EMBL/GenBank/DDBJ databases">
        <title>Draft genome sequence of Aduncisulcus paluster, a free-living microaerophilic Fornicata.</title>
        <authorList>
            <person name="Yuyama I."/>
            <person name="Kume K."/>
            <person name="Tamura T."/>
            <person name="Inagaki Y."/>
            <person name="Hashimoto T."/>
        </authorList>
    </citation>
    <scope>NUCLEOTIDE SEQUENCE</scope>
    <source>
        <strain evidence="1">NY0171</strain>
    </source>
</reference>
<organism evidence="1 2">
    <name type="scientific">Aduncisulcus paluster</name>
    <dbReference type="NCBI Taxonomy" id="2918883"/>
    <lineage>
        <taxon>Eukaryota</taxon>
        <taxon>Metamonada</taxon>
        <taxon>Carpediemonas-like organisms</taxon>
        <taxon>Aduncisulcus</taxon>
    </lineage>
</organism>
<comment type="caution">
    <text evidence="1">The sequence shown here is derived from an EMBL/GenBank/DDBJ whole genome shotgun (WGS) entry which is preliminary data.</text>
</comment>
<name>A0ABQ5KSX1_9EUKA</name>
<protein>
    <submittedName>
        <fullName evidence="1">Uncharacterized protein</fullName>
    </submittedName>
</protein>
<keyword evidence="2" id="KW-1185">Reference proteome</keyword>